<dbReference type="InterPro" id="IPR052925">
    <property type="entry name" value="Phage_Integrase-like_Recomb"/>
</dbReference>
<sequence length="584" mass="65713">MEPPCLQVELEESAHATLDRCIAARPANTTRAYAPKQREYKSWCDRKGFHEATRYQVTASKLFLFLQEEVVDRNVRVKNRKRKVGVATVEMYVNAISDLYSDQQSRGANSHPHPRNSLIKVLLSSLKREKHMKDKKEYVDRGVGSLLDGYCTTADLVAISRFYMNLNTGSDLRNRMSHFLCHACLLRGESARSMELPDLFSVELEHEGYTECRALVMIMEQGKTNQYGRREFGSCIRHRNVEVCPVGALGFYLFYRWGVQNEDIPNFLVPEEWYDIKVLKAGKNKTTPMTYRAHYDATIKAFSALGIKSKAKTHAARGSGSRMAELAGASESQIRRLGRWNAGAMEDCYLTALPREAMRSLAGFSPDRHSFFLERAALTPPDSLQRRVFPFVESYMAAYIQSSAPHLATGGFLDMLRYLRVVVLQDAVLLSDVHPAHKLWGHTLFNSDEFKTFATELKAKMLTEKSPQTARLHEVVPDLIDILQQQHKQTLAHIDSKISEIGTAVNKLAGSFTQLTSGAAAVRLSVEWGRTSTTSTAENTMTNNTGIPSTYKMCETLKNIMAQIGGTLQPKNVFIFAESESLIV</sequence>
<proteinExistence type="predicted"/>
<dbReference type="Gene3D" id="1.10.150.130">
    <property type="match status" value="1"/>
</dbReference>
<accession>A0A081A4G3</accession>
<dbReference type="SUPFAM" id="SSF47823">
    <property type="entry name" value="lambda integrase-like, N-terminal domain"/>
    <property type="match status" value="1"/>
</dbReference>
<feature type="domain" description="Ndc10" evidence="2">
    <location>
        <begin position="104"/>
        <end position="451"/>
    </location>
</feature>
<dbReference type="SUPFAM" id="SSF56349">
    <property type="entry name" value="DNA breaking-rejoining enzymes"/>
    <property type="match status" value="1"/>
</dbReference>
<evidence type="ECO:0000256" key="1">
    <source>
        <dbReference type="ARBA" id="ARBA00023125"/>
    </source>
</evidence>
<dbReference type="OrthoDB" id="120763at2759"/>
<evidence type="ECO:0000259" key="2">
    <source>
        <dbReference type="Pfam" id="PF16787"/>
    </source>
</evidence>
<dbReference type="Pfam" id="PF16787">
    <property type="entry name" value="NDC10_II"/>
    <property type="match status" value="1"/>
</dbReference>
<dbReference type="InterPro" id="IPR031872">
    <property type="entry name" value="NDC10_II"/>
</dbReference>
<dbReference type="Proteomes" id="UP000028582">
    <property type="component" value="Unassembled WGS sequence"/>
</dbReference>
<dbReference type="GO" id="GO:0003677">
    <property type="term" value="F:DNA binding"/>
    <property type="evidence" value="ECO:0007669"/>
    <property type="project" value="UniProtKB-KW"/>
</dbReference>
<protein>
    <recommendedName>
        <fullName evidence="2">Ndc10 domain-containing protein</fullName>
    </recommendedName>
</protein>
<comment type="caution">
    <text evidence="3">The sequence shown here is derived from an EMBL/GenBank/DDBJ whole genome shotgun (WGS) entry which is preliminary data.</text>
</comment>
<dbReference type="PANTHER" id="PTHR34605:SF4">
    <property type="entry name" value="DNA ADENINE METHYLTRANSFERASE"/>
    <property type="match status" value="1"/>
</dbReference>
<dbReference type="InterPro" id="IPR011010">
    <property type="entry name" value="DNA_brk_join_enz"/>
</dbReference>
<dbReference type="InterPro" id="IPR038279">
    <property type="entry name" value="Ndc10_dom2_sf"/>
</dbReference>
<evidence type="ECO:0000313" key="4">
    <source>
        <dbReference type="Proteomes" id="UP000028582"/>
    </source>
</evidence>
<dbReference type="AlphaFoldDB" id="A0A081A4G3"/>
<organism evidence="3 4">
    <name type="scientific">Phytophthora nicotianae P1976</name>
    <dbReference type="NCBI Taxonomy" id="1317066"/>
    <lineage>
        <taxon>Eukaryota</taxon>
        <taxon>Sar</taxon>
        <taxon>Stramenopiles</taxon>
        <taxon>Oomycota</taxon>
        <taxon>Peronosporomycetes</taxon>
        <taxon>Peronosporales</taxon>
        <taxon>Peronosporaceae</taxon>
        <taxon>Phytophthora</taxon>
    </lineage>
</organism>
<dbReference type="Gene3D" id="1.10.443.20">
    <property type="entry name" value="Centromere DNA-binding protein complex CBF3 subunit, domain 2"/>
    <property type="match status" value="1"/>
</dbReference>
<name>A0A081A4G3_PHYNI</name>
<evidence type="ECO:0000313" key="3">
    <source>
        <dbReference type="EMBL" id="ETO73774.1"/>
    </source>
</evidence>
<reference evidence="3 4" key="1">
    <citation type="submission" date="2013-11" db="EMBL/GenBank/DDBJ databases">
        <title>The Genome Sequence of Phytophthora parasitica P1976.</title>
        <authorList>
            <consortium name="The Broad Institute Genomics Platform"/>
            <person name="Russ C."/>
            <person name="Tyler B."/>
            <person name="Panabieres F."/>
            <person name="Shan W."/>
            <person name="Tripathy S."/>
            <person name="Grunwald N."/>
            <person name="Machado M."/>
            <person name="Johnson C.S."/>
            <person name="Walker B."/>
            <person name="Young S."/>
            <person name="Zeng Q."/>
            <person name="Gargeya S."/>
            <person name="Fitzgerald M."/>
            <person name="Haas B."/>
            <person name="Abouelleil A."/>
            <person name="Allen A.W."/>
            <person name="Alvarado L."/>
            <person name="Arachchi H.M."/>
            <person name="Berlin A.M."/>
            <person name="Chapman S.B."/>
            <person name="Gainer-Dewar J."/>
            <person name="Goldberg J."/>
            <person name="Griggs A."/>
            <person name="Gujja S."/>
            <person name="Hansen M."/>
            <person name="Howarth C."/>
            <person name="Imamovic A."/>
            <person name="Ireland A."/>
            <person name="Larimer J."/>
            <person name="McCowan C."/>
            <person name="Murphy C."/>
            <person name="Pearson M."/>
            <person name="Poon T.W."/>
            <person name="Priest M."/>
            <person name="Roberts A."/>
            <person name="Saif S."/>
            <person name="Shea T."/>
            <person name="Sisk P."/>
            <person name="Sykes S."/>
            <person name="Wortman J."/>
            <person name="Nusbaum C."/>
            <person name="Birren B."/>
        </authorList>
    </citation>
    <scope>NUCLEOTIDE SEQUENCE [LARGE SCALE GENOMIC DNA]</scope>
    <source>
        <strain evidence="3 4">P1976</strain>
    </source>
</reference>
<dbReference type="EMBL" id="ANJA01001844">
    <property type="protein sequence ID" value="ETO73774.1"/>
    <property type="molecule type" value="Genomic_DNA"/>
</dbReference>
<dbReference type="InterPro" id="IPR010998">
    <property type="entry name" value="Integrase_recombinase_N"/>
</dbReference>
<gene>
    <name evidence="3" type="ORF">F444_10313</name>
</gene>
<keyword evidence="1" id="KW-0238">DNA-binding</keyword>
<dbReference type="PANTHER" id="PTHR34605">
    <property type="entry name" value="PHAGE_INTEGRASE DOMAIN-CONTAINING PROTEIN"/>
    <property type="match status" value="1"/>
</dbReference>